<evidence type="ECO:0000259" key="3">
    <source>
        <dbReference type="PROSITE" id="PS50983"/>
    </source>
</evidence>
<accession>A0A930B7Z4</accession>
<keyword evidence="2" id="KW-0812">Transmembrane</keyword>
<sequence>MGKDVMRLYRKLILSVLITGMAAIFAGCGIHTAPGREENHAARIVNAEFPVTIENYNSEGKKVSTVYQKPPTRIIALWQNSIETLLELGAGEQIIAATGIDDERHLTEENRILFRQLPMTVPRTIGQEKALAMNPDFILGWLFDFTGKANSVGTWDFWHQRNVPVYMTLTNMADFSEKHVIEDELKYISDVGKIVGKNRKADEIIGKIQKDLRIKMEKMKSVRKKQKVLIINSLSKGLYIYTPRTLAGDIVTRLGGDVIGKEVENVGNTEILSFERLMMEKPDVIFIQSAPERDENVLQGVYDHPAFRQVPAVLNKRVYTIPFYTIRCPAVRVSDAVDIFYRGLYPEDV</sequence>
<dbReference type="InterPro" id="IPR002491">
    <property type="entry name" value="ABC_transptr_periplasmic_BD"/>
</dbReference>
<reference evidence="4" key="1">
    <citation type="submission" date="2020-04" db="EMBL/GenBank/DDBJ databases">
        <title>Deep metagenomics examines the oral microbiome during advanced dental caries in children, revealing novel taxa and co-occurrences with host molecules.</title>
        <authorList>
            <person name="Baker J.L."/>
            <person name="Morton J.T."/>
            <person name="Dinis M."/>
            <person name="Alvarez R."/>
            <person name="Tran N.C."/>
            <person name="Knight R."/>
            <person name="Edlund A."/>
        </authorList>
    </citation>
    <scope>NUCLEOTIDE SEQUENCE</scope>
    <source>
        <strain evidence="4">JCVI_32_bin.14</strain>
    </source>
</reference>
<dbReference type="EMBL" id="JABZMK010000042">
    <property type="protein sequence ID" value="MBF1129671.1"/>
    <property type="molecule type" value="Genomic_DNA"/>
</dbReference>
<dbReference type="InterPro" id="IPR050902">
    <property type="entry name" value="ABC_Transporter_SBP"/>
</dbReference>
<dbReference type="PROSITE" id="PS51257">
    <property type="entry name" value="PROKAR_LIPOPROTEIN"/>
    <property type="match status" value="1"/>
</dbReference>
<feature type="transmembrane region" description="Helical" evidence="2">
    <location>
        <begin position="12"/>
        <end position="33"/>
    </location>
</feature>
<gene>
    <name evidence="4" type="ORF">HXL70_06460</name>
</gene>
<keyword evidence="2" id="KW-0472">Membrane</keyword>
<dbReference type="SUPFAM" id="SSF53807">
    <property type="entry name" value="Helical backbone' metal receptor"/>
    <property type="match status" value="1"/>
</dbReference>
<dbReference type="Proteomes" id="UP000757890">
    <property type="component" value="Unassembled WGS sequence"/>
</dbReference>
<dbReference type="Gene3D" id="3.40.50.1980">
    <property type="entry name" value="Nitrogenase molybdenum iron protein domain"/>
    <property type="match status" value="2"/>
</dbReference>
<dbReference type="AlphaFoldDB" id="A0A930B7Z4"/>
<evidence type="ECO:0000256" key="1">
    <source>
        <dbReference type="ARBA" id="ARBA00008814"/>
    </source>
</evidence>
<protein>
    <submittedName>
        <fullName evidence="4">ABC transporter substrate-binding protein</fullName>
    </submittedName>
</protein>
<feature type="domain" description="Fe/B12 periplasmic-binding" evidence="3">
    <location>
        <begin position="73"/>
        <end position="348"/>
    </location>
</feature>
<organism evidence="4 5">
    <name type="scientific">Dialister invisus</name>
    <dbReference type="NCBI Taxonomy" id="218538"/>
    <lineage>
        <taxon>Bacteria</taxon>
        <taxon>Bacillati</taxon>
        <taxon>Bacillota</taxon>
        <taxon>Negativicutes</taxon>
        <taxon>Veillonellales</taxon>
        <taxon>Veillonellaceae</taxon>
        <taxon>Dialister</taxon>
    </lineage>
</organism>
<comment type="caution">
    <text evidence="4">The sequence shown here is derived from an EMBL/GenBank/DDBJ whole genome shotgun (WGS) entry which is preliminary data.</text>
</comment>
<comment type="similarity">
    <text evidence="1">Belongs to the bacterial solute-binding protein 8 family.</text>
</comment>
<dbReference type="Pfam" id="PF01497">
    <property type="entry name" value="Peripla_BP_2"/>
    <property type="match status" value="1"/>
</dbReference>
<dbReference type="PANTHER" id="PTHR30535:SF34">
    <property type="entry name" value="MOLYBDATE-BINDING PROTEIN MOLA"/>
    <property type="match status" value="1"/>
</dbReference>
<keyword evidence="2" id="KW-1133">Transmembrane helix</keyword>
<name>A0A930B7Z4_9FIRM</name>
<proteinExistence type="inferred from homology"/>
<evidence type="ECO:0000313" key="5">
    <source>
        <dbReference type="Proteomes" id="UP000757890"/>
    </source>
</evidence>
<dbReference type="PROSITE" id="PS50983">
    <property type="entry name" value="FE_B12_PBP"/>
    <property type="match status" value="1"/>
</dbReference>
<evidence type="ECO:0000256" key="2">
    <source>
        <dbReference type="SAM" id="Phobius"/>
    </source>
</evidence>
<evidence type="ECO:0000313" key="4">
    <source>
        <dbReference type="EMBL" id="MBF1129671.1"/>
    </source>
</evidence>
<dbReference type="PANTHER" id="PTHR30535">
    <property type="entry name" value="VITAMIN B12-BINDING PROTEIN"/>
    <property type="match status" value="1"/>
</dbReference>